<proteinExistence type="predicted"/>
<feature type="compositionally biased region" description="Basic residues" evidence="1">
    <location>
        <begin position="113"/>
        <end position="123"/>
    </location>
</feature>
<evidence type="ECO:0000313" key="2">
    <source>
        <dbReference type="EMBL" id="TDL19996.1"/>
    </source>
</evidence>
<evidence type="ECO:0000313" key="3">
    <source>
        <dbReference type="Proteomes" id="UP000294933"/>
    </source>
</evidence>
<accession>A0A4Y7PY79</accession>
<dbReference type="EMBL" id="ML170191">
    <property type="protein sequence ID" value="TDL19996.1"/>
    <property type="molecule type" value="Genomic_DNA"/>
</dbReference>
<dbReference type="Proteomes" id="UP000294933">
    <property type="component" value="Unassembled WGS sequence"/>
</dbReference>
<gene>
    <name evidence="2" type="ORF">BD410DRAFT_805256</name>
</gene>
<reference evidence="2 3" key="1">
    <citation type="submission" date="2018-06" db="EMBL/GenBank/DDBJ databases">
        <title>A transcriptomic atlas of mushroom development highlights an independent origin of complex multicellularity.</title>
        <authorList>
            <consortium name="DOE Joint Genome Institute"/>
            <person name="Krizsan K."/>
            <person name="Almasi E."/>
            <person name="Merenyi Z."/>
            <person name="Sahu N."/>
            <person name="Viragh M."/>
            <person name="Koszo T."/>
            <person name="Mondo S."/>
            <person name="Kiss B."/>
            <person name="Balint B."/>
            <person name="Kues U."/>
            <person name="Barry K."/>
            <person name="Hegedus J.C."/>
            <person name="Henrissat B."/>
            <person name="Johnson J."/>
            <person name="Lipzen A."/>
            <person name="Ohm R."/>
            <person name="Nagy I."/>
            <person name="Pangilinan J."/>
            <person name="Yan J."/>
            <person name="Xiong Y."/>
            <person name="Grigoriev I.V."/>
            <person name="Hibbett D.S."/>
            <person name="Nagy L.G."/>
        </authorList>
    </citation>
    <scope>NUCLEOTIDE SEQUENCE [LARGE SCALE GENOMIC DNA]</scope>
    <source>
        <strain evidence="2 3">SZMC22713</strain>
    </source>
</reference>
<dbReference type="VEuPathDB" id="FungiDB:BD410DRAFT_805256"/>
<keyword evidence="3" id="KW-1185">Reference proteome</keyword>
<name>A0A4Y7PY79_9AGAM</name>
<organism evidence="2 3">
    <name type="scientific">Rickenella mellea</name>
    <dbReference type="NCBI Taxonomy" id="50990"/>
    <lineage>
        <taxon>Eukaryota</taxon>
        <taxon>Fungi</taxon>
        <taxon>Dikarya</taxon>
        <taxon>Basidiomycota</taxon>
        <taxon>Agaricomycotina</taxon>
        <taxon>Agaricomycetes</taxon>
        <taxon>Hymenochaetales</taxon>
        <taxon>Rickenellaceae</taxon>
        <taxon>Rickenella</taxon>
    </lineage>
</organism>
<evidence type="ECO:0000256" key="1">
    <source>
        <dbReference type="SAM" id="MobiDB-lite"/>
    </source>
</evidence>
<sequence>MEAEAFSAERPTSRQRRHFAPITFKHQFSAERSLSPEFRRSTLRTRGIQDMVEAELDVKRSYTKQLEAGIATVCAMVDQQWLTITKAIAKYPILTRYTDNWVAKDIIHKSLRNLRTRKPRQSRRNVTPNTHNSGSGSD</sequence>
<dbReference type="AlphaFoldDB" id="A0A4Y7PY79"/>
<feature type="compositionally biased region" description="Polar residues" evidence="1">
    <location>
        <begin position="124"/>
        <end position="138"/>
    </location>
</feature>
<protein>
    <submittedName>
        <fullName evidence="2">Uncharacterized protein</fullName>
    </submittedName>
</protein>
<feature type="region of interest" description="Disordered" evidence="1">
    <location>
        <begin position="113"/>
        <end position="138"/>
    </location>
</feature>